<dbReference type="Proteomes" id="UP000198297">
    <property type="component" value="Unassembled WGS sequence"/>
</dbReference>
<reference evidence="1 2" key="1">
    <citation type="submission" date="2017-06" db="EMBL/GenBank/DDBJ databases">
        <authorList>
            <person name="Kim H.J."/>
            <person name="Triplett B.A."/>
        </authorList>
    </citation>
    <scope>NUCLEOTIDE SEQUENCE [LARGE SCALE GENOMIC DNA]</scope>
    <source>
        <strain evidence="1 2">DSM 19316</strain>
    </source>
</reference>
<sequence>MGLDLVRIVLVIGHAEMISHKSINRHQITEAVARGTLKVTLTQMWLFSRWNLEQRMWIPVKT</sequence>
<protein>
    <submittedName>
        <fullName evidence="1">Uncharacterized protein</fullName>
    </submittedName>
</protein>
<gene>
    <name evidence="1" type="ORF">SAMN06266787_11413</name>
</gene>
<accession>A0A238YMF5</accession>
<name>A0A238YMF5_HALEZ</name>
<dbReference type="AlphaFoldDB" id="A0A238YMF5"/>
<evidence type="ECO:0000313" key="1">
    <source>
        <dbReference type="EMBL" id="SNR71619.1"/>
    </source>
</evidence>
<dbReference type="EMBL" id="FZNK01000014">
    <property type="protein sequence ID" value="SNR71619.1"/>
    <property type="molecule type" value="Genomic_DNA"/>
</dbReference>
<organism evidence="1 2">
    <name type="scientific">Halorubrum ezzemoulense</name>
    <name type="common">Halorubrum chaoviator</name>
    <dbReference type="NCBI Taxonomy" id="337243"/>
    <lineage>
        <taxon>Archaea</taxon>
        <taxon>Methanobacteriati</taxon>
        <taxon>Methanobacteriota</taxon>
        <taxon>Stenosarchaea group</taxon>
        <taxon>Halobacteria</taxon>
        <taxon>Halobacteriales</taxon>
        <taxon>Haloferacaceae</taxon>
        <taxon>Halorubrum</taxon>
    </lineage>
</organism>
<evidence type="ECO:0000313" key="2">
    <source>
        <dbReference type="Proteomes" id="UP000198297"/>
    </source>
</evidence>
<proteinExistence type="predicted"/>